<keyword evidence="1" id="KW-0472">Membrane</keyword>
<feature type="transmembrane region" description="Helical" evidence="1">
    <location>
        <begin position="100"/>
        <end position="126"/>
    </location>
</feature>
<dbReference type="Pfam" id="PF14126">
    <property type="entry name" value="DUF4293"/>
    <property type="match status" value="1"/>
</dbReference>
<comment type="caution">
    <text evidence="2">The sequence shown here is derived from an EMBL/GenBank/DDBJ whole genome shotgun (WGS) entry which is preliminary data.</text>
</comment>
<keyword evidence="3" id="KW-1185">Reference proteome</keyword>
<dbReference type="InterPro" id="IPR025635">
    <property type="entry name" value="DUF4293"/>
</dbReference>
<evidence type="ECO:0008006" key="4">
    <source>
        <dbReference type="Google" id="ProtNLM"/>
    </source>
</evidence>
<evidence type="ECO:0000256" key="1">
    <source>
        <dbReference type="SAM" id="Phobius"/>
    </source>
</evidence>
<keyword evidence="1" id="KW-0812">Transmembrane</keyword>
<dbReference type="RefSeq" id="WP_345258115.1">
    <property type="nucleotide sequence ID" value="NZ_BAABGY010000018.1"/>
</dbReference>
<accession>A0ABP8HS05</accession>
<feature type="transmembrane region" description="Helical" evidence="1">
    <location>
        <begin position="75"/>
        <end position="94"/>
    </location>
</feature>
<reference evidence="3" key="1">
    <citation type="journal article" date="2019" name="Int. J. Syst. Evol. Microbiol.">
        <title>The Global Catalogue of Microorganisms (GCM) 10K type strain sequencing project: providing services to taxonomists for standard genome sequencing and annotation.</title>
        <authorList>
            <consortium name="The Broad Institute Genomics Platform"/>
            <consortium name="The Broad Institute Genome Sequencing Center for Infectious Disease"/>
            <person name="Wu L."/>
            <person name="Ma J."/>
        </authorList>
    </citation>
    <scope>NUCLEOTIDE SEQUENCE [LARGE SCALE GENOMIC DNA]</scope>
    <source>
        <strain evidence="3">JCM 17919</strain>
    </source>
</reference>
<feature type="transmembrane region" description="Helical" evidence="1">
    <location>
        <begin position="48"/>
        <end position="68"/>
    </location>
</feature>
<proteinExistence type="predicted"/>
<dbReference type="Proteomes" id="UP001501725">
    <property type="component" value="Unassembled WGS sequence"/>
</dbReference>
<evidence type="ECO:0000313" key="3">
    <source>
        <dbReference type="Proteomes" id="UP001501725"/>
    </source>
</evidence>
<dbReference type="EMBL" id="BAABGY010000018">
    <property type="protein sequence ID" value="GAA4343463.1"/>
    <property type="molecule type" value="Genomic_DNA"/>
</dbReference>
<keyword evidence="1" id="KW-1133">Transmembrane helix</keyword>
<organism evidence="2 3">
    <name type="scientific">Flaviaesturariibacter amylovorans</name>
    <dbReference type="NCBI Taxonomy" id="1084520"/>
    <lineage>
        <taxon>Bacteria</taxon>
        <taxon>Pseudomonadati</taxon>
        <taxon>Bacteroidota</taxon>
        <taxon>Chitinophagia</taxon>
        <taxon>Chitinophagales</taxon>
        <taxon>Chitinophagaceae</taxon>
        <taxon>Flaviaestuariibacter</taxon>
    </lineage>
</organism>
<gene>
    <name evidence="2" type="ORF">GCM10023184_43720</name>
</gene>
<protein>
    <recommendedName>
        <fullName evidence="4">DUF4293 family protein</fullName>
    </recommendedName>
</protein>
<sequence length="139" mass="15616">MLQRIQSIWLLLAGAFAATTFRFPFYSGTLKPGVTTLTNPELNANADMWLTILTALVCGLAFVTIFLYGNRKLQLRFAIIGLFLSIGLLALYFLQMGNYATGVMALSCIFYFAIPVCFFLAIRGVVRDQKLIRSMDRLR</sequence>
<name>A0ABP8HS05_9BACT</name>
<evidence type="ECO:0000313" key="2">
    <source>
        <dbReference type="EMBL" id="GAA4343463.1"/>
    </source>
</evidence>